<evidence type="ECO:0000256" key="3">
    <source>
        <dbReference type="ARBA" id="ARBA00022833"/>
    </source>
</evidence>
<gene>
    <name evidence="6" type="primary">adhA_2</name>
    <name evidence="6" type="ORF">LMG26411_05726</name>
</gene>
<protein>
    <submittedName>
        <fullName evidence="6">Alcohol dehydrogenase AdhA</fullName>
        <ecNumber evidence="6">1.1.1.1</ecNumber>
    </submittedName>
</protein>
<feature type="domain" description="Alcohol dehydrogenase-like N-terminal" evidence="5">
    <location>
        <begin position="6"/>
        <end position="52"/>
    </location>
</feature>
<keyword evidence="3" id="KW-0862">Zinc</keyword>
<dbReference type="Gene3D" id="3.40.50.720">
    <property type="entry name" value="NAD(P)-binding Rossmann-like Domain"/>
    <property type="match status" value="1"/>
</dbReference>
<keyword evidence="7" id="KW-1185">Reference proteome</keyword>
<dbReference type="PANTHER" id="PTHR42940:SF8">
    <property type="entry name" value="VACUOLAR PROTEIN SORTING-ASSOCIATED PROTEIN 11"/>
    <property type="match status" value="1"/>
</dbReference>
<evidence type="ECO:0000256" key="1">
    <source>
        <dbReference type="ARBA" id="ARBA00001947"/>
    </source>
</evidence>
<dbReference type="EC" id="1.1.1.1" evidence="6"/>
<comment type="cofactor">
    <cofactor evidence="1">
        <name>Zn(2+)</name>
        <dbReference type="ChEBI" id="CHEBI:29105"/>
    </cofactor>
</comment>
<sequence length="90" mass="10186">MTWLRHTCGQCRFCLSERENLCDAPQFHGYTRDGGYAEYVVADASYCFRIPEAYDDEHAAPLLCAGFIGFRTLRPAGDAQRIGMTRAFLI</sequence>
<keyword evidence="4 6" id="KW-0560">Oxidoreductase</keyword>
<evidence type="ECO:0000256" key="4">
    <source>
        <dbReference type="ARBA" id="ARBA00023002"/>
    </source>
</evidence>
<keyword evidence="2" id="KW-0479">Metal-binding</keyword>
<name>A0ABM8TQ50_9BURK</name>
<dbReference type="GO" id="GO:0004022">
    <property type="term" value="F:alcohol dehydrogenase (NAD+) activity"/>
    <property type="evidence" value="ECO:0007669"/>
    <property type="project" value="UniProtKB-EC"/>
</dbReference>
<comment type="caution">
    <text evidence="6">The sequence shown here is derived from an EMBL/GenBank/DDBJ whole genome shotgun (WGS) entry which is preliminary data.</text>
</comment>
<evidence type="ECO:0000313" key="7">
    <source>
        <dbReference type="Proteomes" id="UP000672657"/>
    </source>
</evidence>
<dbReference type="Gene3D" id="3.90.180.10">
    <property type="entry name" value="Medium-chain alcohol dehydrogenases, catalytic domain"/>
    <property type="match status" value="1"/>
</dbReference>
<dbReference type="SUPFAM" id="SSF50129">
    <property type="entry name" value="GroES-like"/>
    <property type="match status" value="1"/>
</dbReference>
<evidence type="ECO:0000256" key="2">
    <source>
        <dbReference type="ARBA" id="ARBA00022723"/>
    </source>
</evidence>
<reference evidence="6 7" key="1">
    <citation type="submission" date="2021-03" db="EMBL/GenBank/DDBJ databases">
        <authorList>
            <person name="Peeters C."/>
        </authorList>
    </citation>
    <scope>NUCLEOTIDE SEQUENCE [LARGE SCALE GENOMIC DNA]</scope>
    <source>
        <strain evidence="6 7">LMG 26411</strain>
    </source>
</reference>
<dbReference type="Proteomes" id="UP000672657">
    <property type="component" value="Unassembled WGS sequence"/>
</dbReference>
<dbReference type="EMBL" id="CAJPVI010000043">
    <property type="protein sequence ID" value="CAG2157861.1"/>
    <property type="molecule type" value="Genomic_DNA"/>
</dbReference>
<dbReference type="InterPro" id="IPR013154">
    <property type="entry name" value="ADH-like_N"/>
</dbReference>
<accession>A0ABM8TQ50</accession>
<evidence type="ECO:0000313" key="6">
    <source>
        <dbReference type="EMBL" id="CAG2157861.1"/>
    </source>
</evidence>
<proteinExistence type="predicted"/>
<evidence type="ECO:0000259" key="5">
    <source>
        <dbReference type="Pfam" id="PF08240"/>
    </source>
</evidence>
<dbReference type="RefSeq" id="WP_376989843.1">
    <property type="nucleotide sequence ID" value="NZ_CAJPVI010000043.1"/>
</dbReference>
<organism evidence="6 7">
    <name type="scientific">Cupriavidus numazuensis</name>
    <dbReference type="NCBI Taxonomy" id="221992"/>
    <lineage>
        <taxon>Bacteria</taxon>
        <taxon>Pseudomonadati</taxon>
        <taxon>Pseudomonadota</taxon>
        <taxon>Betaproteobacteria</taxon>
        <taxon>Burkholderiales</taxon>
        <taxon>Burkholderiaceae</taxon>
        <taxon>Cupriavidus</taxon>
    </lineage>
</organism>
<dbReference type="InterPro" id="IPR011032">
    <property type="entry name" value="GroES-like_sf"/>
</dbReference>
<dbReference type="Pfam" id="PF08240">
    <property type="entry name" value="ADH_N"/>
    <property type="match status" value="1"/>
</dbReference>
<dbReference type="PANTHER" id="PTHR42940">
    <property type="entry name" value="ALCOHOL DEHYDROGENASE 1-RELATED"/>
    <property type="match status" value="1"/>
</dbReference>